<evidence type="ECO:0000256" key="2">
    <source>
        <dbReference type="ARBA" id="ARBA00020786"/>
    </source>
</evidence>
<comment type="caution">
    <text evidence="8">The sequence shown here is derived from an EMBL/GenBank/DDBJ whole genome shotgun (WGS) entry which is preliminary data.</text>
</comment>
<evidence type="ECO:0000259" key="7">
    <source>
        <dbReference type="PROSITE" id="PS50222"/>
    </source>
</evidence>
<dbReference type="FunFam" id="1.10.238.10:FF:000178">
    <property type="entry name" value="Calmodulin-2 A"/>
    <property type="match status" value="1"/>
</dbReference>
<dbReference type="InterPro" id="IPR011992">
    <property type="entry name" value="EF-hand-dom_pair"/>
</dbReference>
<protein>
    <recommendedName>
        <fullName evidence="2">Calmodulin</fullName>
    </recommendedName>
</protein>
<feature type="domain" description="EF-hand" evidence="7">
    <location>
        <begin position="353"/>
        <end position="388"/>
    </location>
</feature>
<dbReference type="AlphaFoldDB" id="A0A7J6SCM8"/>
<dbReference type="InterPro" id="IPR050230">
    <property type="entry name" value="CALM/Myosin/TropC-like"/>
</dbReference>
<gene>
    <name evidence="8" type="primary">CALML3</name>
    <name evidence="8" type="ORF">FOZ62_027172</name>
</gene>
<evidence type="ECO:0000313" key="9">
    <source>
        <dbReference type="Proteomes" id="UP000574390"/>
    </source>
</evidence>
<sequence length="395" mass="42929">MRPAIKKGVCASHSLLLDEYRAMQSSAKDALSLPDDVADSLRAADFVLPSYGRLSNNSATVDMQVLRKMLLSVGCEDITDDTLRRLVPLVEGASHEEVEDVLVRFVADNLSSSREALVETWQALTTGEDETRKSSLRAADLHRCMVSMGLPITMAACKDLIRSYSSTVPGGITMEEFIAMLRLVFTPVCLTRSVSEAECMSGPSGAARLHVTETQPQGGAMRRARVMARLQQTEQTSKYSDCFALLDQDEDGCIGPEELTVALSSIGLRPDAADISELIKEVSQPNAGEELPGIFKDDLEKFLERHLTNPNNGSSHQTVAAELKTGFQLLSGAKQMVTAGDIRSMMVKVGTELTEEEAEELVFQHDRADKGGLTFEEFVAMVADTSAVATMAKMV</sequence>
<dbReference type="PROSITE" id="PS50222">
    <property type="entry name" value="EF_HAND_2"/>
    <property type="match status" value="2"/>
</dbReference>
<keyword evidence="4" id="KW-0677">Repeat</keyword>
<dbReference type="InterPro" id="IPR018247">
    <property type="entry name" value="EF_Hand_1_Ca_BS"/>
</dbReference>
<comment type="similarity">
    <text evidence="1">Belongs to the centrin family.</text>
</comment>
<dbReference type="EMBL" id="JABANM010015694">
    <property type="protein sequence ID" value="KAF4730648.1"/>
    <property type="molecule type" value="Genomic_DNA"/>
</dbReference>
<dbReference type="Gene3D" id="1.10.238.10">
    <property type="entry name" value="EF-hand"/>
    <property type="match status" value="3"/>
</dbReference>
<dbReference type="PANTHER" id="PTHR23048">
    <property type="entry name" value="MYOSIN LIGHT CHAIN 1, 3"/>
    <property type="match status" value="1"/>
</dbReference>
<dbReference type="PANTHER" id="PTHR23048:SF0">
    <property type="entry name" value="CALMODULIN LIKE 3"/>
    <property type="match status" value="1"/>
</dbReference>
<organism evidence="8 9">
    <name type="scientific">Perkinsus olseni</name>
    <name type="common">Perkinsus atlanticus</name>
    <dbReference type="NCBI Taxonomy" id="32597"/>
    <lineage>
        <taxon>Eukaryota</taxon>
        <taxon>Sar</taxon>
        <taxon>Alveolata</taxon>
        <taxon>Perkinsozoa</taxon>
        <taxon>Perkinsea</taxon>
        <taxon>Perkinsida</taxon>
        <taxon>Perkinsidae</taxon>
        <taxon>Perkinsus</taxon>
    </lineage>
</organism>
<dbReference type="GO" id="GO:0016460">
    <property type="term" value="C:myosin II complex"/>
    <property type="evidence" value="ECO:0007669"/>
    <property type="project" value="TreeGrafter"/>
</dbReference>
<dbReference type="SUPFAM" id="SSF47473">
    <property type="entry name" value="EF-hand"/>
    <property type="match status" value="2"/>
</dbReference>
<evidence type="ECO:0000313" key="8">
    <source>
        <dbReference type="EMBL" id="KAF4730648.1"/>
    </source>
</evidence>
<keyword evidence="6" id="KW-0007">Acetylation</keyword>
<evidence type="ECO:0000256" key="4">
    <source>
        <dbReference type="ARBA" id="ARBA00022737"/>
    </source>
</evidence>
<evidence type="ECO:0000256" key="1">
    <source>
        <dbReference type="ARBA" id="ARBA00005253"/>
    </source>
</evidence>
<evidence type="ECO:0000256" key="3">
    <source>
        <dbReference type="ARBA" id="ARBA00022723"/>
    </source>
</evidence>
<dbReference type="Pfam" id="PF13833">
    <property type="entry name" value="EF-hand_8"/>
    <property type="match status" value="1"/>
</dbReference>
<evidence type="ECO:0000256" key="5">
    <source>
        <dbReference type="ARBA" id="ARBA00022837"/>
    </source>
</evidence>
<dbReference type="GO" id="GO:0005509">
    <property type="term" value="F:calcium ion binding"/>
    <property type="evidence" value="ECO:0007669"/>
    <property type="project" value="InterPro"/>
</dbReference>
<keyword evidence="5" id="KW-0106">Calcium</keyword>
<dbReference type="PROSITE" id="PS00018">
    <property type="entry name" value="EF_HAND_1"/>
    <property type="match status" value="1"/>
</dbReference>
<dbReference type="InterPro" id="IPR002048">
    <property type="entry name" value="EF_hand_dom"/>
</dbReference>
<proteinExistence type="inferred from homology"/>
<dbReference type="Proteomes" id="UP000574390">
    <property type="component" value="Unassembled WGS sequence"/>
</dbReference>
<name>A0A7J6SCM8_PEROL</name>
<reference evidence="8 9" key="1">
    <citation type="submission" date="2020-04" db="EMBL/GenBank/DDBJ databases">
        <title>Perkinsus olseni comparative genomics.</title>
        <authorList>
            <person name="Bogema D.R."/>
        </authorList>
    </citation>
    <scope>NUCLEOTIDE SEQUENCE [LARGE SCALE GENOMIC DNA]</scope>
    <source>
        <strain evidence="8">ATCC PRA-205</strain>
    </source>
</reference>
<evidence type="ECO:0000256" key="6">
    <source>
        <dbReference type="ARBA" id="ARBA00022990"/>
    </source>
</evidence>
<accession>A0A7J6SCM8</accession>
<feature type="domain" description="EF-hand" evidence="7">
    <location>
        <begin position="234"/>
        <end position="269"/>
    </location>
</feature>
<keyword evidence="3" id="KW-0479">Metal-binding</keyword>